<reference evidence="1 2" key="1">
    <citation type="journal article" date="2014" name="Genome Announc.">
        <title>Draft Genome Sequence of the Haloacid-Degrading Burkholderia caribensis Strain MBA4.</title>
        <authorList>
            <person name="Pan Y."/>
            <person name="Kong K.F."/>
            <person name="Tsang J.S."/>
        </authorList>
    </citation>
    <scope>NUCLEOTIDE SEQUENCE [LARGE SCALE GENOMIC DNA]</scope>
    <source>
        <strain evidence="1 2">852011</strain>
    </source>
</reference>
<protein>
    <submittedName>
        <fullName evidence="1">Uncharacterized protein</fullName>
    </submittedName>
</protein>
<dbReference type="Proteomes" id="UP000509548">
    <property type="component" value="Chromosome 2"/>
</dbReference>
<evidence type="ECO:0000313" key="2">
    <source>
        <dbReference type="Proteomes" id="UP000509548"/>
    </source>
</evidence>
<accession>A0A9Q6S6V6</accession>
<dbReference type="EMBL" id="CP015959">
    <property type="protein sequence ID" value="QLB65573.1"/>
    <property type="molecule type" value="Genomic_DNA"/>
</dbReference>
<organism evidence="1 2">
    <name type="scientific">Paraburkholderia caribensis</name>
    <dbReference type="NCBI Taxonomy" id="75105"/>
    <lineage>
        <taxon>Bacteria</taxon>
        <taxon>Pseudomonadati</taxon>
        <taxon>Pseudomonadota</taxon>
        <taxon>Betaproteobacteria</taxon>
        <taxon>Burkholderiales</taxon>
        <taxon>Burkholderiaceae</taxon>
        <taxon>Paraburkholderia</taxon>
    </lineage>
</organism>
<name>A0A9Q6S6V6_9BURK</name>
<dbReference type="AlphaFoldDB" id="A0A9Q6S6V6"/>
<evidence type="ECO:0000313" key="1">
    <source>
        <dbReference type="EMBL" id="QLB65573.1"/>
    </source>
</evidence>
<sequence>MEGLMPTVYTLGKGKQFEYEGSVEVGLTLFFGDKRTRHCIDAQTLSSLLTHFRHRQVPVAVGSSHDRPPPGSLGEWLIENHSKTQISRYVAPILVSEGYAAVSGEKLAFL</sequence>
<proteinExistence type="predicted"/>
<gene>
    <name evidence="1" type="ORF">A9O66_24675</name>
</gene>